<dbReference type="Pfam" id="PF10338">
    <property type="entry name" value="YBL028C_N"/>
    <property type="match status" value="1"/>
</dbReference>
<feature type="compositionally biased region" description="Basic residues" evidence="1">
    <location>
        <begin position="150"/>
        <end position="164"/>
    </location>
</feature>
<dbReference type="InterPro" id="IPR019434">
    <property type="entry name" value="DUF2423"/>
</dbReference>
<gene>
    <name evidence="3" type="ORF">CHYS00102_LOCUS17957</name>
</gene>
<feature type="compositionally biased region" description="Basic residues" evidence="1">
    <location>
        <begin position="128"/>
        <end position="137"/>
    </location>
</feature>
<organism evidence="3">
    <name type="scientific">Corethron hystrix</name>
    <dbReference type="NCBI Taxonomy" id="216773"/>
    <lineage>
        <taxon>Eukaryota</taxon>
        <taxon>Sar</taxon>
        <taxon>Stramenopiles</taxon>
        <taxon>Ochrophyta</taxon>
        <taxon>Bacillariophyta</taxon>
        <taxon>Coscinodiscophyceae</taxon>
        <taxon>Corethrophycidae</taxon>
        <taxon>Corethrales</taxon>
        <taxon>Corethraceae</taxon>
        <taxon>Corethron</taxon>
    </lineage>
</organism>
<feature type="compositionally biased region" description="Polar residues" evidence="1">
    <location>
        <begin position="100"/>
        <end position="109"/>
    </location>
</feature>
<sequence>MAKSIRSKSKRRNRTEFRNTIGKKADEENMAKIQQKLAQCIGTGRDTGESSASFSRISSLLNPSSTASIAAVDNDGDVEMDTAVAETSPTVAVDDKESPTPDTSAQNARTNKKKRKKFIGATCNKSGSIKRARKKVSAGKYDRPGGSFNAKKRSRRLKTSTKRS</sequence>
<reference evidence="3" key="1">
    <citation type="submission" date="2021-01" db="EMBL/GenBank/DDBJ databases">
        <authorList>
            <person name="Corre E."/>
            <person name="Pelletier E."/>
            <person name="Niang G."/>
            <person name="Scheremetjew M."/>
            <person name="Finn R."/>
            <person name="Kale V."/>
            <person name="Holt S."/>
            <person name="Cochrane G."/>
            <person name="Meng A."/>
            <person name="Brown T."/>
            <person name="Cohen L."/>
        </authorList>
    </citation>
    <scope>NUCLEOTIDE SEQUENCE</scope>
    <source>
        <strain evidence="3">308</strain>
    </source>
</reference>
<proteinExistence type="predicted"/>
<feature type="region of interest" description="Disordered" evidence="1">
    <location>
        <begin position="1"/>
        <end position="24"/>
    </location>
</feature>
<evidence type="ECO:0000313" key="3">
    <source>
        <dbReference type="EMBL" id="CAD8890751.1"/>
    </source>
</evidence>
<feature type="domain" description="DUF2423" evidence="2">
    <location>
        <begin position="1"/>
        <end position="39"/>
    </location>
</feature>
<dbReference type="EMBL" id="HBFR01025066">
    <property type="protein sequence ID" value="CAD8890751.1"/>
    <property type="molecule type" value="Transcribed_RNA"/>
</dbReference>
<feature type="compositionally biased region" description="Basic residues" evidence="1">
    <location>
        <begin position="1"/>
        <end position="13"/>
    </location>
</feature>
<feature type="region of interest" description="Disordered" evidence="1">
    <location>
        <begin position="71"/>
        <end position="164"/>
    </location>
</feature>
<evidence type="ECO:0000259" key="2">
    <source>
        <dbReference type="Pfam" id="PF10338"/>
    </source>
</evidence>
<protein>
    <recommendedName>
        <fullName evidence="2">DUF2423 domain-containing protein</fullName>
    </recommendedName>
</protein>
<name>A0A7S1BM09_9STRA</name>
<accession>A0A7S1BM09</accession>
<evidence type="ECO:0000256" key="1">
    <source>
        <dbReference type="SAM" id="MobiDB-lite"/>
    </source>
</evidence>
<dbReference type="AlphaFoldDB" id="A0A7S1BM09"/>